<feature type="compositionally biased region" description="Low complexity" evidence="1">
    <location>
        <begin position="737"/>
        <end position="746"/>
    </location>
</feature>
<accession>A0A316Z4W7</accession>
<evidence type="ECO:0000313" key="3">
    <source>
        <dbReference type="Proteomes" id="UP000245946"/>
    </source>
</evidence>
<keyword evidence="3" id="KW-1185">Reference proteome</keyword>
<organism evidence="2 3">
    <name type="scientific">Tilletiopsis washingtonensis</name>
    <dbReference type="NCBI Taxonomy" id="58919"/>
    <lineage>
        <taxon>Eukaryota</taxon>
        <taxon>Fungi</taxon>
        <taxon>Dikarya</taxon>
        <taxon>Basidiomycota</taxon>
        <taxon>Ustilaginomycotina</taxon>
        <taxon>Exobasidiomycetes</taxon>
        <taxon>Entylomatales</taxon>
        <taxon>Entylomatales incertae sedis</taxon>
        <taxon>Tilletiopsis</taxon>
    </lineage>
</organism>
<evidence type="ECO:0000256" key="1">
    <source>
        <dbReference type="SAM" id="MobiDB-lite"/>
    </source>
</evidence>
<proteinExistence type="predicted"/>
<feature type="compositionally biased region" description="Low complexity" evidence="1">
    <location>
        <begin position="25"/>
        <end position="45"/>
    </location>
</feature>
<feature type="compositionally biased region" description="Low complexity" evidence="1">
    <location>
        <begin position="365"/>
        <end position="374"/>
    </location>
</feature>
<feature type="compositionally biased region" description="Low complexity" evidence="1">
    <location>
        <begin position="831"/>
        <end position="844"/>
    </location>
</feature>
<feature type="compositionally biased region" description="Basic and acidic residues" evidence="1">
    <location>
        <begin position="538"/>
        <end position="547"/>
    </location>
</feature>
<feature type="compositionally biased region" description="Low complexity" evidence="1">
    <location>
        <begin position="442"/>
        <end position="466"/>
    </location>
</feature>
<feature type="region of interest" description="Disordered" evidence="1">
    <location>
        <begin position="25"/>
        <end position="72"/>
    </location>
</feature>
<dbReference type="EMBL" id="KZ819298">
    <property type="protein sequence ID" value="PWN96629.1"/>
    <property type="molecule type" value="Genomic_DNA"/>
</dbReference>
<feature type="compositionally biased region" description="Basic and acidic residues" evidence="1">
    <location>
        <begin position="485"/>
        <end position="494"/>
    </location>
</feature>
<feature type="compositionally biased region" description="Basic and acidic residues" evidence="1">
    <location>
        <begin position="849"/>
        <end position="860"/>
    </location>
</feature>
<feature type="compositionally biased region" description="Basic and acidic residues" evidence="1">
    <location>
        <begin position="391"/>
        <end position="403"/>
    </location>
</feature>
<reference evidence="2 3" key="1">
    <citation type="journal article" date="2018" name="Mol. Biol. Evol.">
        <title>Broad Genomic Sampling Reveals a Smut Pathogenic Ancestry of the Fungal Clade Ustilaginomycotina.</title>
        <authorList>
            <person name="Kijpornyongpan T."/>
            <person name="Mondo S.J."/>
            <person name="Barry K."/>
            <person name="Sandor L."/>
            <person name="Lee J."/>
            <person name="Lipzen A."/>
            <person name="Pangilinan J."/>
            <person name="LaButti K."/>
            <person name="Hainaut M."/>
            <person name="Henrissat B."/>
            <person name="Grigoriev I.V."/>
            <person name="Spatafora J.W."/>
            <person name="Aime M.C."/>
        </authorList>
    </citation>
    <scope>NUCLEOTIDE SEQUENCE [LARGE SCALE GENOMIC DNA]</scope>
    <source>
        <strain evidence="2 3">MCA 4186</strain>
    </source>
</reference>
<feature type="compositionally biased region" description="Polar residues" evidence="1">
    <location>
        <begin position="218"/>
        <end position="229"/>
    </location>
</feature>
<feature type="compositionally biased region" description="Low complexity" evidence="1">
    <location>
        <begin position="62"/>
        <end position="72"/>
    </location>
</feature>
<feature type="region of interest" description="Disordered" evidence="1">
    <location>
        <begin position="824"/>
        <end position="860"/>
    </location>
</feature>
<dbReference type="RefSeq" id="XP_025596908.1">
    <property type="nucleotide sequence ID" value="XM_025745836.1"/>
</dbReference>
<feature type="compositionally biased region" description="Low complexity" evidence="1">
    <location>
        <begin position="639"/>
        <end position="649"/>
    </location>
</feature>
<feature type="compositionally biased region" description="Polar residues" evidence="1">
    <location>
        <begin position="430"/>
        <end position="441"/>
    </location>
</feature>
<feature type="compositionally biased region" description="Polar residues" evidence="1">
    <location>
        <begin position="134"/>
        <end position="146"/>
    </location>
</feature>
<feature type="compositionally biased region" description="Polar residues" evidence="1">
    <location>
        <begin position="600"/>
        <end position="634"/>
    </location>
</feature>
<feature type="compositionally biased region" description="Acidic residues" evidence="1">
    <location>
        <begin position="789"/>
        <end position="799"/>
    </location>
</feature>
<protein>
    <submittedName>
        <fullName evidence="2">Uncharacterized protein</fullName>
    </submittedName>
</protein>
<name>A0A316Z4W7_9BASI</name>
<dbReference type="AlphaFoldDB" id="A0A316Z4W7"/>
<feature type="region of interest" description="Disordered" evidence="1">
    <location>
        <begin position="218"/>
        <end position="238"/>
    </location>
</feature>
<feature type="region of interest" description="Disordered" evidence="1">
    <location>
        <begin position="320"/>
        <end position="649"/>
    </location>
</feature>
<dbReference type="GeneID" id="37273380"/>
<gene>
    <name evidence="2" type="ORF">FA09DRAFT_79913</name>
</gene>
<evidence type="ECO:0000313" key="2">
    <source>
        <dbReference type="EMBL" id="PWN96629.1"/>
    </source>
</evidence>
<feature type="region of interest" description="Disordered" evidence="1">
    <location>
        <begin position="703"/>
        <end position="801"/>
    </location>
</feature>
<dbReference type="OrthoDB" id="10362391at2759"/>
<feature type="region of interest" description="Disordered" evidence="1">
    <location>
        <begin position="105"/>
        <end position="167"/>
    </location>
</feature>
<sequence length="860" mass="91360">MSGQASMGSHLSYSHSVSWSHSPLVRRSASVSSRSSSNSLATAYSQPGEQLLPRLAPRSRESSSGGSVSSAATSVCSEELLADYNLQTQSKLAESILAACTGAQVDDSPRTEHPYLAHKPLPLRPRPAPIQIPERSTSRATVQPARSSDAAVETDMSPALQRSASNDGLRASMAKRDAPMIASPHPTIGLGIGRGAELARSSSSLPVPDSFLTSYLASGRRPSQASEVNSCLEDENGSEEDLEEILATPGALLMTMSAPRDPIPSPVALRRGGAPESLNLARSHRRDVTASALISPGRMGGDDLPGAKARRVLGIESNSVFDMSPDKQSSEDVSSAPLRSGSRLKFGSLRKRSKQGSDEPQPSGRRLSSRAARLFSPATQSYLEESGPCDGRLHVDSKARLSDEVTNSSLASPISPYRRTSGPYRFPVSPSRSSAHSGYSTGPSSPASIASFGPSSIASFSSMPGSKGRKASQDNSARKLSAAEQWEKQLEEAAKTAQWQSAIEHRPRRQPSGKSASKAQSAAPSSRQPFVEYTSDDETWRSRRERQGSVTSMGSLPGVPAFDRQRRPSADPYFGAMAKSASQDAIPKFAPERPPKSHARTPSNASSIEYMSPALSTSSSMMTDRNSLRRSMSAASKHLLSPASSTLSQASSFTSYYASTAAAESSQDLPLSGVGQDKPLEVLRPPIELKPLVLQPDAVHVPAQAWTKEDDDEQSLVPASPGPKSEVQQTKARRRVASIISVSSSDESGESSDEGNGGVILLQLASSPTWPDTNHPERPFPLSARPDDDLGEPYSDAESDFGALDRDEFERALESMGIGVPLDLSQIGGEKATPTPKAQPAAAKSFETQQRRDALTSDSA</sequence>
<feature type="compositionally biased region" description="Low complexity" evidence="1">
    <location>
        <begin position="512"/>
        <end position="526"/>
    </location>
</feature>
<dbReference type="Proteomes" id="UP000245946">
    <property type="component" value="Unassembled WGS sequence"/>
</dbReference>